<evidence type="ECO:0000313" key="1">
    <source>
        <dbReference type="EMBL" id="OXN00431.1"/>
    </source>
</evidence>
<protein>
    <submittedName>
        <fullName evidence="1">Uncharacterized protein</fullName>
    </submittedName>
</protein>
<evidence type="ECO:0000313" key="2">
    <source>
        <dbReference type="Proteomes" id="UP000215433"/>
    </source>
</evidence>
<comment type="caution">
    <text evidence="1">The sequence shown here is derived from an EMBL/GenBank/DDBJ whole genome shotgun (WGS) entry which is preliminary data.</text>
</comment>
<dbReference type="Proteomes" id="UP000215433">
    <property type="component" value="Unassembled WGS sequence"/>
</dbReference>
<dbReference type="RefSeq" id="WP_143248583.1">
    <property type="nucleotide sequence ID" value="NZ_NEWD01000016.1"/>
</dbReference>
<keyword evidence="2" id="KW-1185">Reference proteome</keyword>
<proteinExistence type="predicted"/>
<sequence length="201" mass="21584">MVGEITTSRDANRVAWDKPGDWMPFSTAMPDTELHRLSVATGRLTDQVDELCAYCESHGEPLTRDAAESAIAAALRAEPSSVEELAGSATGLKGPAALLIQALTRTSRNGAVTDEPASSDDGSVLMWGIAELASAQNRTMPAQENHIQNGLDANAKRDLIESYLHSIITSLRIKFDTDERLAALDDEPDDDGFDPFAELNG</sequence>
<accession>A0A229VXS7</accession>
<dbReference type="EMBL" id="NEWD01000016">
    <property type="protein sequence ID" value="OXN00431.1"/>
    <property type="molecule type" value="Genomic_DNA"/>
</dbReference>
<reference evidence="1 2" key="1">
    <citation type="submission" date="2017-05" db="EMBL/GenBank/DDBJ databases">
        <title>Bifidobacterium vansinderenii sp. nov.</title>
        <authorList>
            <person name="Lugli G.A."/>
            <person name="Duranti S."/>
            <person name="Mangifesta M."/>
        </authorList>
    </citation>
    <scope>NUCLEOTIDE SEQUENCE [LARGE SCALE GENOMIC DNA]</scope>
    <source>
        <strain evidence="1 2">Tam10B</strain>
    </source>
</reference>
<dbReference type="AlphaFoldDB" id="A0A229VXS7"/>
<organism evidence="1 2">
    <name type="scientific">Bifidobacterium vansinderenii</name>
    <dbReference type="NCBI Taxonomy" id="1984871"/>
    <lineage>
        <taxon>Bacteria</taxon>
        <taxon>Bacillati</taxon>
        <taxon>Actinomycetota</taxon>
        <taxon>Actinomycetes</taxon>
        <taxon>Bifidobacteriales</taxon>
        <taxon>Bifidobacteriaceae</taxon>
        <taxon>Bifidobacterium</taxon>
    </lineage>
</organism>
<gene>
    <name evidence="1" type="ORF">Tam10B_1301</name>
</gene>
<name>A0A229VXS7_9BIFI</name>